<dbReference type="EMBL" id="JAQOUE010000001">
    <property type="protein sequence ID" value="MDT7041812.1"/>
    <property type="molecule type" value="Genomic_DNA"/>
</dbReference>
<organism evidence="6 7">
    <name type="scientific">Candidatus Nitronereus thalassa</name>
    <dbReference type="NCBI Taxonomy" id="3020898"/>
    <lineage>
        <taxon>Bacteria</taxon>
        <taxon>Pseudomonadati</taxon>
        <taxon>Nitrospirota</taxon>
        <taxon>Nitrospiria</taxon>
        <taxon>Nitrospirales</taxon>
        <taxon>Nitrospiraceae</taxon>
        <taxon>Candidatus Nitronereus</taxon>
    </lineage>
</organism>
<dbReference type="Gene3D" id="3.40.50.2000">
    <property type="entry name" value="Glycogen Phosphorylase B"/>
    <property type="match status" value="2"/>
</dbReference>
<evidence type="ECO:0000256" key="2">
    <source>
        <dbReference type="ARBA" id="ARBA00022679"/>
    </source>
</evidence>
<evidence type="ECO:0000313" key="6">
    <source>
        <dbReference type="EMBL" id="MDT7041812.1"/>
    </source>
</evidence>
<dbReference type="InterPro" id="IPR011910">
    <property type="entry name" value="RfaF"/>
</dbReference>
<dbReference type="SUPFAM" id="SSF53756">
    <property type="entry name" value="UDP-Glycosyltransferase/glycogen phosphorylase"/>
    <property type="match status" value="1"/>
</dbReference>
<evidence type="ECO:0000313" key="7">
    <source>
        <dbReference type="Proteomes" id="UP001250932"/>
    </source>
</evidence>
<keyword evidence="1" id="KW-0328">Glycosyltransferase</keyword>
<dbReference type="CDD" id="cd03789">
    <property type="entry name" value="GT9_LPS_heptosyltransferase"/>
    <property type="match status" value="1"/>
</dbReference>
<dbReference type="PANTHER" id="PTHR30160:SF7">
    <property type="entry name" value="ADP-HEPTOSE--LPS HEPTOSYLTRANSFERASE 2"/>
    <property type="match status" value="1"/>
</dbReference>
<dbReference type="PANTHER" id="PTHR30160">
    <property type="entry name" value="TETRAACYLDISACCHARIDE 4'-KINASE-RELATED"/>
    <property type="match status" value="1"/>
</dbReference>
<evidence type="ECO:0000256" key="1">
    <source>
        <dbReference type="ARBA" id="ARBA00022676"/>
    </source>
</evidence>
<accession>A0ABU3K625</accession>
<comment type="caution">
    <text evidence="6">The sequence shown here is derived from an EMBL/GenBank/DDBJ whole genome shotgun (WGS) entry which is preliminary data.</text>
</comment>
<comment type="catalytic activity">
    <reaction evidence="5">
        <text>an L-alpha-D-Hep-(1-&gt;5)-[alpha-Kdo-(2-&gt;4)]-alpha-Kdo-(2-&gt;6)-lipid A + ADP-L-glycero-beta-D-manno-heptose = an L-alpha-D-Hep-(1-&gt;3)-L-alpha-D-Hep-(1-&gt;5)-[alpha-Kdo-(2-&gt;4)]-alpha-Kdo-(2-&gt;6)-lipid A + ADP + H(+)</text>
        <dbReference type="Rhea" id="RHEA:74071"/>
        <dbReference type="ChEBI" id="CHEBI:15378"/>
        <dbReference type="ChEBI" id="CHEBI:61506"/>
        <dbReference type="ChEBI" id="CHEBI:193068"/>
        <dbReference type="ChEBI" id="CHEBI:193069"/>
        <dbReference type="ChEBI" id="CHEBI:456216"/>
        <dbReference type="EC" id="2.4.99.24"/>
    </reaction>
</comment>
<protein>
    <recommendedName>
        <fullName evidence="4">lipopolysaccharide heptosyltransferase II</fullName>
        <ecNumber evidence="4">2.4.99.24</ecNumber>
    </recommendedName>
</protein>
<evidence type="ECO:0000256" key="4">
    <source>
        <dbReference type="ARBA" id="ARBA00044042"/>
    </source>
</evidence>
<dbReference type="InterPro" id="IPR051199">
    <property type="entry name" value="LPS_LOS_Heptosyltrfase"/>
</dbReference>
<dbReference type="Pfam" id="PF01075">
    <property type="entry name" value="Glyco_transf_9"/>
    <property type="match status" value="1"/>
</dbReference>
<gene>
    <name evidence="6" type="primary">waaF</name>
    <name evidence="6" type="ORF">PPG34_05575</name>
</gene>
<keyword evidence="7" id="KW-1185">Reference proteome</keyword>
<proteinExistence type="inferred from homology"/>
<dbReference type="InterPro" id="IPR002201">
    <property type="entry name" value="Glyco_trans_9"/>
</dbReference>
<reference evidence="6 7" key="1">
    <citation type="journal article" date="2023" name="ISME J.">
        <title>Cultivation and genomic characterization of novel and ubiquitous marine nitrite-oxidizing bacteria from the Nitrospirales.</title>
        <authorList>
            <person name="Mueller A.J."/>
            <person name="Daebeler A."/>
            <person name="Herbold C.W."/>
            <person name="Kirkegaard R.H."/>
            <person name="Daims H."/>
        </authorList>
    </citation>
    <scope>NUCLEOTIDE SEQUENCE [LARGE SCALE GENOMIC DNA]</scope>
    <source>
        <strain evidence="6 7">EB</strain>
    </source>
</reference>
<sequence length="364" mass="40057">MLEKLNPDRVRRILVRGPNWVGDAVMCTPALQGIRQTFPSADICLLARPAVAQLLQNHPSVNDTIVYEHQAQHAGLMGRLRLAMNLQTMHFDLAILFPNALDAAILTFLARIPNRYGYATDGRSWLLTDAIPLPQGAKTLHQVHYYEELIRPLCSEYSPQPPLLQVSSDDERQAAELLFEHSVRMNCSILGLNPGSMYGEAKRWLPKRFAQAADQIVEGWVTQEHSESRAQCIIVGAPGEETLGHEIASFMRTTPVVLTGKTSLGALKAVIKQCRVFLTNDTGPMHIANALGVPVVAVFGPTDHKTTAPFVPGYVIVRTPVECSPCLLRECPIDHPCMTGVTVDQVVTATEQVLKTPPVSSLHR</sequence>
<evidence type="ECO:0000256" key="3">
    <source>
        <dbReference type="ARBA" id="ARBA00043995"/>
    </source>
</evidence>
<dbReference type="Proteomes" id="UP001250932">
    <property type="component" value="Unassembled WGS sequence"/>
</dbReference>
<keyword evidence="2" id="KW-0808">Transferase</keyword>
<comment type="similarity">
    <text evidence="3">Belongs to the glycosyltransferase 9 family.</text>
</comment>
<dbReference type="NCBIfam" id="TIGR02195">
    <property type="entry name" value="heptsyl_trn_II"/>
    <property type="match status" value="1"/>
</dbReference>
<dbReference type="RefSeq" id="WP_313832160.1">
    <property type="nucleotide sequence ID" value="NZ_JAQOUE010000001.1"/>
</dbReference>
<name>A0ABU3K625_9BACT</name>
<dbReference type="EC" id="2.4.99.24" evidence="4"/>
<evidence type="ECO:0000256" key="5">
    <source>
        <dbReference type="ARBA" id="ARBA00047503"/>
    </source>
</evidence>